<reference evidence="1 2" key="1">
    <citation type="submission" date="2020-05" db="EMBL/GenBank/DDBJ databases">
        <title>Whole genome sequencing and identification of novel metabolites from Paenibacillus alvei strain JR949.</title>
        <authorList>
            <person name="Rajendhran J."/>
            <person name="Sree Pranav P."/>
            <person name="Mahalakshmi B."/>
            <person name="Karthikeyan R."/>
        </authorList>
    </citation>
    <scope>NUCLEOTIDE SEQUENCE [LARGE SCALE GENOMIC DNA]</scope>
    <source>
        <strain evidence="1 2">JR949</strain>
    </source>
</reference>
<dbReference type="AlphaFoldDB" id="A0AAP6ZYV5"/>
<organism evidence="1 2">
    <name type="scientific">Paenibacillus alvei</name>
    <name type="common">Bacillus alvei</name>
    <dbReference type="NCBI Taxonomy" id="44250"/>
    <lineage>
        <taxon>Bacteria</taxon>
        <taxon>Bacillati</taxon>
        <taxon>Bacillota</taxon>
        <taxon>Bacilli</taxon>
        <taxon>Bacillales</taxon>
        <taxon>Paenibacillaceae</taxon>
        <taxon>Paenibacillus</taxon>
    </lineage>
</organism>
<comment type="caution">
    <text evidence="1">The sequence shown here is derived from an EMBL/GenBank/DDBJ whole genome shotgun (WGS) entry which is preliminary data.</text>
</comment>
<protein>
    <submittedName>
        <fullName evidence="1">Uncharacterized protein</fullName>
    </submittedName>
</protein>
<gene>
    <name evidence="1" type="ORF">HMI46_18125</name>
</gene>
<dbReference type="RefSeq" id="WP_171418008.1">
    <property type="nucleotide sequence ID" value="NZ_JABFOR010000025.1"/>
</dbReference>
<sequence>METVNLKDLEPGSYVSVNGEITTKERAEQLIASGYRPSSLNTVSEAYIQDALDALRCDRLAGREPEDYCAPDPNAKRIIY</sequence>
<name>A0AAP6ZYV5_PAEAL</name>
<evidence type="ECO:0000313" key="2">
    <source>
        <dbReference type="Proteomes" id="UP000552038"/>
    </source>
</evidence>
<evidence type="ECO:0000313" key="1">
    <source>
        <dbReference type="EMBL" id="NOJ72468.1"/>
    </source>
</evidence>
<dbReference type="EMBL" id="JABFOR010000025">
    <property type="protein sequence ID" value="NOJ72468.1"/>
    <property type="molecule type" value="Genomic_DNA"/>
</dbReference>
<proteinExistence type="predicted"/>
<dbReference type="Proteomes" id="UP000552038">
    <property type="component" value="Unassembled WGS sequence"/>
</dbReference>
<accession>A0AAP6ZYV5</accession>